<dbReference type="Proteomes" id="UP000256971">
    <property type="component" value="Chromosome"/>
</dbReference>
<evidence type="ECO:0000313" key="1">
    <source>
        <dbReference type="EMBL" id="AXO13114.1"/>
    </source>
</evidence>
<evidence type="ECO:0000313" key="2">
    <source>
        <dbReference type="Proteomes" id="UP000256971"/>
    </source>
</evidence>
<proteinExistence type="predicted"/>
<name>A0ABN5NFZ8_9PROT</name>
<accession>A0ABN5NFZ8</accession>
<organism evidence="1 2">
    <name type="scientific">Thalassospira indica</name>
    <dbReference type="NCBI Taxonomy" id="1891279"/>
    <lineage>
        <taxon>Bacteria</taxon>
        <taxon>Pseudomonadati</taxon>
        <taxon>Pseudomonadota</taxon>
        <taxon>Alphaproteobacteria</taxon>
        <taxon>Rhodospirillales</taxon>
        <taxon>Thalassospiraceae</taxon>
        <taxon>Thalassospira</taxon>
    </lineage>
</organism>
<sequence>MESSYRYPSAGRFARRNKNCKPKGCLRTRDYASEKPTLTAGHGGLVVEPGVCAIAFAHVKRVGSEVNVAPQHTENAT</sequence>
<dbReference type="EMBL" id="CP031555">
    <property type="protein sequence ID" value="AXO13114.1"/>
    <property type="molecule type" value="Genomic_DNA"/>
</dbReference>
<protein>
    <submittedName>
        <fullName evidence="1">Uncharacterized protein</fullName>
    </submittedName>
</protein>
<gene>
    <name evidence="1" type="ORF">DY252_01735</name>
</gene>
<keyword evidence="2" id="KW-1185">Reference proteome</keyword>
<reference evidence="1 2" key="1">
    <citation type="submission" date="2018-08" db="EMBL/GenBank/DDBJ databases">
        <title>Complete genome sequence of type strain Thalassospira indica MCCC 1A01103T, isolated from isolated from deep seawater of the Indian Ocean.</title>
        <authorList>
            <person name="Liu Y."/>
        </authorList>
    </citation>
    <scope>NUCLEOTIDE SEQUENCE [LARGE SCALE GENOMIC DNA]</scope>
    <source>
        <strain evidence="1 2">PB8BT</strain>
    </source>
</reference>